<dbReference type="AlphaFoldDB" id="A0A7G6E6P3"/>
<dbReference type="RefSeq" id="WP_034421002.1">
    <property type="nucleotide sequence ID" value="NZ_CP045798.1"/>
</dbReference>
<proteinExistence type="predicted"/>
<dbReference type="InterPro" id="IPR025054">
    <property type="entry name" value="DUF3991"/>
</dbReference>
<dbReference type="SUPFAM" id="SSF56731">
    <property type="entry name" value="DNA primase core"/>
    <property type="match status" value="1"/>
</dbReference>
<evidence type="ECO:0000259" key="1">
    <source>
        <dbReference type="Pfam" id="PF13154"/>
    </source>
</evidence>
<dbReference type="GO" id="GO:0008270">
    <property type="term" value="F:zinc ion binding"/>
    <property type="evidence" value="ECO:0007669"/>
    <property type="project" value="InterPro"/>
</dbReference>
<name>A0A7G6E6P3_THEFR</name>
<dbReference type="KEGG" id="tfr:BR63_16595"/>
<dbReference type="Proteomes" id="UP000515847">
    <property type="component" value="Chromosome"/>
</dbReference>
<evidence type="ECO:0000313" key="2">
    <source>
        <dbReference type="EMBL" id="QNB47747.1"/>
    </source>
</evidence>
<dbReference type="InterPro" id="IPR036977">
    <property type="entry name" value="DNA_primase_Znf_CHC2"/>
</dbReference>
<dbReference type="GO" id="GO:0003677">
    <property type="term" value="F:DNA binding"/>
    <property type="evidence" value="ECO:0007669"/>
    <property type="project" value="InterPro"/>
</dbReference>
<gene>
    <name evidence="2" type="ORF">BR63_16595</name>
</gene>
<accession>A0A7G6E6P3</accession>
<reference evidence="2 3" key="1">
    <citation type="journal article" date="2019" name="Front. Microbiol.">
        <title>Thermoanaerosceptrum fracticalcis gen. nov. sp. nov., a Novel Fumarate-Fermenting Microorganism From a Deep Fractured Carbonate Aquifer of the US Great Basin.</title>
        <authorList>
            <person name="Hamilton-Brehm S.D."/>
            <person name="Stewart L.E."/>
            <person name="Zavarin M."/>
            <person name="Caldwell M."/>
            <person name="Lawson P.A."/>
            <person name="Onstott T.C."/>
            <person name="Grzymski J."/>
            <person name="Neveux I."/>
            <person name="Lollar B.S."/>
            <person name="Russell C.E."/>
            <person name="Moser D.P."/>
        </authorList>
    </citation>
    <scope>NUCLEOTIDE SEQUENCE [LARGE SCALE GENOMIC DNA]</scope>
    <source>
        <strain evidence="2 3">DRI-13</strain>
    </source>
</reference>
<dbReference type="Gene3D" id="3.90.580.10">
    <property type="entry name" value="Zinc finger, CHC2-type domain"/>
    <property type="match status" value="1"/>
</dbReference>
<dbReference type="Pfam" id="PF13154">
    <property type="entry name" value="DUF3991"/>
    <property type="match status" value="1"/>
</dbReference>
<dbReference type="SUPFAM" id="SSF57783">
    <property type="entry name" value="Zinc beta-ribbon"/>
    <property type="match status" value="1"/>
</dbReference>
<dbReference type="EMBL" id="CP045798">
    <property type="protein sequence ID" value="QNB47747.1"/>
    <property type="molecule type" value="Genomic_DNA"/>
</dbReference>
<organism evidence="2 3">
    <name type="scientific">Thermanaerosceptrum fracticalcis</name>
    <dbReference type="NCBI Taxonomy" id="1712410"/>
    <lineage>
        <taxon>Bacteria</taxon>
        <taxon>Bacillati</taxon>
        <taxon>Bacillota</taxon>
        <taxon>Clostridia</taxon>
        <taxon>Eubacteriales</taxon>
        <taxon>Peptococcaceae</taxon>
        <taxon>Thermanaerosceptrum</taxon>
    </lineage>
</organism>
<dbReference type="Pfam" id="PF13155">
    <property type="entry name" value="Toprim_2"/>
    <property type="match status" value="1"/>
</dbReference>
<dbReference type="Gene3D" id="3.40.1360.10">
    <property type="match status" value="1"/>
</dbReference>
<protein>
    <submittedName>
        <fullName evidence="2">DUF3991 domain-containing protein</fullName>
    </submittedName>
</protein>
<dbReference type="GO" id="GO:0006260">
    <property type="term" value="P:DNA replication"/>
    <property type="evidence" value="ECO:0007669"/>
    <property type="project" value="InterPro"/>
</dbReference>
<sequence>MAEYVHFTDEQKQRANSVDIVDFLRRQGEQLIRSGREWRWKRHDSVTIRGNRWFRHSAGQGGLAIDFVQEFYGLSFPDAVTLLLGGEQGTAFKQSDKKAPEAEQKKFVLPEAADNMRRVYAYLLKQRYIDRDVLTHFVREKKIYEDKEYHNVVFVGCDENGTARHAHKRGTYSNAAGYRGNVEGSDPKYSFNYIGTSSILYVFEAPIDMLSFITLHKNGWQQHSYVALDGVAEHALVQVLSKNIHIKNVVLCLDNDPAGIEASGRLTDILHEKGYACIAYLQPACKDWNEDLKAQHGITPVPAKPHPKLAACKELCGEIRYLCSTIKSVKNPHEMLMELYEKAVPLMLSSRSTDGQKAVLMEQLLSVAVYALFAVMAQYRQLEKPMNFKQLTDELCHSYHPHQDRGKLKTKAEDIQQDVNAINDQLNTSGIRTLEDKQKLIASYMGLALNCVKAQIFICLESQEQKIETLQKQNEGRDDYMQAVCEEFMQPGI</sequence>
<evidence type="ECO:0000313" key="3">
    <source>
        <dbReference type="Proteomes" id="UP000515847"/>
    </source>
</evidence>
<dbReference type="OrthoDB" id="9802530at2"/>
<keyword evidence="3" id="KW-1185">Reference proteome</keyword>
<feature type="domain" description="DUF3991" evidence="1">
    <location>
        <begin position="121"/>
        <end position="195"/>
    </location>
</feature>